<keyword evidence="5 7" id="KW-0333">Golgi apparatus</keyword>
<comment type="subunit">
    <text evidence="7">Part of the multisubunit transport protein particle (TRAPP) complex.</text>
</comment>
<dbReference type="PANTHER" id="PTHR23249">
    <property type="entry name" value="TRAFFICKING PROTEIN PARTICLE COMPLEX SUBUNIT"/>
    <property type="match status" value="1"/>
</dbReference>
<organism evidence="9 10">
    <name type="scientific">Hypsizygus marmoreus</name>
    <name type="common">White beech mushroom</name>
    <name type="synonym">Agaricus marmoreus</name>
    <dbReference type="NCBI Taxonomy" id="39966"/>
    <lineage>
        <taxon>Eukaryota</taxon>
        <taxon>Fungi</taxon>
        <taxon>Dikarya</taxon>
        <taxon>Basidiomycota</taxon>
        <taxon>Agaricomycotina</taxon>
        <taxon>Agaricomycetes</taxon>
        <taxon>Agaricomycetidae</taxon>
        <taxon>Agaricales</taxon>
        <taxon>Tricholomatineae</taxon>
        <taxon>Lyophyllaceae</taxon>
        <taxon>Hypsizygus</taxon>
    </lineage>
</organism>
<dbReference type="Gene3D" id="3.30.450.70">
    <property type="match status" value="1"/>
</dbReference>
<keyword evidence="10" id="KW-1185">Reference proteome</keyword>
<dbReference type="GO" id="GO:0006888">
    <property type="term" value="P:endoplasmic reticulum to Golgi vesicle-mediated transport"/>
    <property type="evidence" value="ECO:0007669"/>
    <property type="project" value="UniProtKB-UniRule"/>
</dbReference>
<keyword evidence="3 7" id="KW-0256">Endoplasmic reticulum</keyword>
<evidence type="ECO:0000256" key="5">
    <source>
        <dbReference type="ARBA" id="ARBA00023034"/>
    </source>
</evidence>
<keyword evidence="2 7" id="KW-0813">Transport</keyword>
<evidence type="ECO:0000256" key="8">
    <source>
        <dbReference type="SAM" id="MobiDB-lite"/>
    </source>
</evidence>
<dbReference type="SUPFAM" id="SSF64356">
    <property type="entry name" value="SNARE-like"/>
    <property type="match status" value="1"/>
</dbReference>
<dbReference type="InterPro" id="IPR011012">
    <property type="entry name" value="Longin-like_dom_sf"/>
</dbReference>
<comment type="similarity">
    <text evidence="6">Belongs to the TRAPP small subunits family. TRAPPC4 subfamily.</text>
</comment>
<dbReference type="Pfam" id="PF04099">
    <property type="entry name" value="Sybindin"/>
    <property type="match status" value="1"/>
</dbReference>
<evidence type="ECO:0000256" key="6">
    <source>
        <dbReference type="ARBA" id="ARBA00038179"/>
    </source>
</evidence>
<accession>A0A369JIV0</accession>
<dbReference type="Proteomes" id="UP000076154">
    <property type="component" value="Unassembled WGS sequence"/>
</dbReference>
<dbReference type="FunCoup" id="A0A369JIV0">
    <property type="interactions" value="32"/>
</dbReference>
<evidence type="ECO:0000256" key="3">
    <source>
        <dbReference type="ARBA" id="ARBA00022824"/>
    </source>
</evidence>
<proteinExistence type="inferred from homology"/>
<dbReference type="GO" id="GO:0005783">
    <property type="term" value="C:endoplasmic reticulum"/>
    <property type="evidence" value="ECO:0007669"/>
    <property type="project" value="UniProtKB-SubCell"/>
</dbReference>
<reference evidence="9" key="1">
    <citation type="submission" date="2018-04" db="EMBL/GenBank/DDBJ databases">
        <title>Whole genome sequencing of Hypsizygus marmoreus.</title>
        <authorList>
            <person name="Choi I.-G."/>
            <person name="Min B."/>
            <person name="Kim J.-G."/>
            <person name="Kim S."/>
            <person name="Oh Y.-L."/>
            <person name="Kong W.-S."/>
            <person name="Park H."/>
            <person name="Jeong J."/>
            <person name="Song E.-S."/>
        </authorList>
    </citation>
    <scope>NUCLEOTIDE SEQUENCE [LARGE SCALE GENOMIC DNA]</scope>
    <source>
        <strain evidence="9">51987-8</strain>
    </source>
</reference>
<dbReference type="CDD" id="cd14856">
    <property type="entry name" value="TRAPPC4_synbindin"/>
    <property type="match status" value="1"/>
</dbReference>
<evidence type="ECO:0000256" key="2">
    <source>
        <dbReference type="ARBA" id="ARBA00022448"/>
    </source>
</evidence>
<dbReference type="OrthoDB" id="246406at2759"/>
<comment type="subcellular location">
    <subcellularLocation>
        <location evidence="7">Endoplasmic reticulum</location>
    </subcellularLocation>
    <subcellularLocation>
        <location evidence="7">Golgi apparatus</location>
        <location evidence="7">cis-Golgi network</location>
    </subcellularLocation>
    <subcellularLocation>
        <location evidence="1">Golgi apparatus</location>
    </subcellularLocation>
</comment>
<dbReference type="AlphaFoldDB" id="A0A369JIV0"/>
<name>A0A369JIV0_HYPMA</name>
<dbReference type="PANTHER" id="PTHR23249:SF15">
    <property type="entry name" value="TRAFFICKING PROTEIN PARTICLE COMPLEX SUBUNIT 4"/>
    <property type="match status" value="1"/>
</dbReference>
<dbReference type="GO" id="GO:0005794">
    <property type="term" value="C:Golgi apparatus"/>
    <property type="evidence" value="ECO:0007669"/>
    <property type="project" value="UniProtKB-SubCell"/>
</dbReference>
<feature type="region of interest" description="Disordered" evidence="8">
    <location>
        <begin position="35"/>
        <end position="62"/>
    </location>
</feature>
<evidence type="ECO:0000313" key="10">
    <source>
        <dbReference type="Proteomes" id="UP000076154"/>
    </source>
</evidence>
<dbReference type="InParanoid" id="A0A369JIV0"/>
<protein>
    <recommendedName>
        <fullName evidence="7">Trafficking protein particle complex subunit</fullName>
    </recommendedName>
</protein>
<dbReference type="EMBL" id="LUEZ02000055">
    <property type="protein sequence ID" value="RDB21130.1"/>
    <property type="molecule type" value="Genomic_DNA"/>
</dbReference>
<evidence type="ECO:0000256" key="4">
    <source>
        <dbReference type="ARBA" id="ARBA00022892"/>
    </source>
</evidence>
<dbReference type="InterPro" id="IPR007233">
    <property type="entry name" value="TRAPPC"/>
</dbReference>
<dbReference type="GO" id="GO:0030008">
    <property type="term" value="C:TRAPP complex"/>
    <property type="evidence" value="ECO:0007669"/>
    <property type="project" value="UniProtKB-UniRule"/>
</dbReference>
<dbReference type="SMART" id="SM01399">
    <property type="entry name" value="Sybindin"/>
    <property type="match status" value="1"/>
</dbReference>
<feature type="compositionally biased region" description="Polar residues" evidence="8">
    <location>
        <begin position="45"/>
        <end position="54"/>
    </location>
</feature>
<keyword evidence="4 7" id="KW-0931">ER-Golgi transport</keyword>
<evidence type="ECO:0000256" key="7">
    <source>
        <dbReference type="RuleBase" id="RU366065"/>
    </source>
</evidence>
<evidence type="ECO:0000256" key="1">
    <source>
        <dbReference type="ARBA" id="ARBA00004555"/>
    </source>
</evidence>
<comment type="caution">
    <text evidence="9">The sequence shown here is derived from an EMBL/GenBank/DDBJ whole genome shotgun (WGS) entry which is preliminary data.</text>
</comment>
<evidence type="ECO:0000313" key="9">
    <source>
        <dbReference type="EMBL" id="RDB21130.1"/>
    </source>
</evidence>
<gene>
    <name evidence="9" type="primary">trs23</name>
    <name evidence="9" type="ORF">Hypma_011847</name>
</gene>
<sequence length="231" mass="25195">MERQPSCLLSAKRSTRRPQDEPTVVWVRNKFGEGEKQRRARSRSGTHSLLNVNSDHLGPATSPPNRWFQPKFNILAMAIFGLWVINKAGGLVYQRNFAGPDSSLSGFVSDFNPPLIDGLAQLTSNEYLVLAGTLHGIHAITSRLSPMGSSSGAQIIEGEAFKITILLTATGTKFVLLTSLTDTSSDSILQKVYEAYSDAVMKNPFHTPEMPIRSEGFDTRITALIGTGQTA</sequence>
<feature type="region of interest" description="Disordered" evidence="8">
    <location>
        <begin position="1"/>
        <end position="21"/>
    </location>
</feature>
<dbReference type="STRING" id="39966.A0A369JIV0"/>